<protein>
    <submittedName>
        <fullName evidence="1">Carbonic anhydrase/acetyltransferase-like protein (Isoleucine patch superfamily)</fullName>
    </submittedName>
</protein>
<comment type="caution">
    <text evidence="1">The sequence shown here is derived from an EMBL/GenBank/DDBJ whole genome shotgun (WGS) entry which is preliminary data.</text>
</comment>
<evidence type="ECO:0000313" key="2">
    <source>
        <dbReference type="Proteomes" id="UP000267187"/>
    </source>
</evidence>
<dbReference type="OrthoDB" id="9803036at2"/>
<keyword evidence="1" id="KW-0808">Transferase</keyword>
<dbReference type="GO" id="GO:0016740">
    <property type="term" value="F:transferase activity"/>
    <property type="evidence" value="ECO:0007669"/>
    <property type="project" value="UniProtKB-KW"/>
</dbReference>
<dbReference type="SUPFAM" id="SSF51161">
    <property type="entry name" value="Trimeric LpxA-like enzymes"/>
    <property type="match status" value="1"/>
</dbReference>
<sequence length="174" mass="18635">MLFKLGDKSPRILGNQHFIAPTAALIGEVVLHPGASVWFSAVIRADNALIEVGHDSNIQDGSVLHTDAGIPLRVGRGVTVGHQVMLHGCEIGDYSLIGINSTILNGAKIGKSCIIGANSLVTEDTEIADYSLVMGSPAKVVRQLDESTYELLKASADHYVENAERYIDQLKELS</sequence>
<name>A0A3M0AQZ4_9GAMM</name>
<dbReference type="Pfam" id="PF00132">
    <property type="entry name" value="Hexapep"/>
    <property type="match status" value="1"/>
</dbReference>
<evidence type="ECO:0000313" key="1">
    <source>
        <dbReference type="EMBL" id="RMA81422.1"/>
    </source>
</evidence>
<dbReference type="PANTHER" id="PTHR13061">
    <property type="entry name" value="DYNACTIN SUBUNIT P25"/>
    <property type="match status" value="1"/>
</dbReference>
<dbReference type="InterPro" id="IPR047324">
    <property type="entry name" value="LbH_gamma_CA-like"/>
</dbReference>
<dbReference type="InterPro" id="IPR001451">
    <property type="entry name" value="Hexapep"/>
</dbReference>
<organism evidence="1 2">
    <name type="scientific">Umboniibacter marinipuniceus</name>
    <dbReference type="NCBI Taxonomy" id="569599"/>
    <lineage>
        <taxon>Bacteria</taxon>
        <taxon>Pseudomonadati</taxon>
        <taxon>Pseudomonadota</taxon>
        <taxon>Gammaproteobacteria</taxon>
        <taxon>Cellvibrionales</taxon>
        <taxon>Cellvibrionaceae</taxon>
        <taxon>Umboniibacter</taxon>
    </lineage>
</organism>
<dbReference type="InterPro" id="IPR050484">
    <property type="entry name" value="Transf_Hexapept/Carb_Anhydrase"/>
</dbReference>
<dbReference type="RefSeq" id="WP_121876564.1">
    <property type="nucleotide sequence ID" value="NZ_REFJ01000002.1"/>
</dbReference>
<proteinExistence type="predicted"/>
<keyword evidence="2" id="KW-1185">Reference proteome</keyword>
<gene>
    <name evidence="1" type="ORF">DFR27_1242</name>
</gene>
<dbReference type="Gene3D" id="2.160.10.10">
    <property type="entry name" value="Hexapeptide repeat proteins"/>
    <property type="match status" value="1"/>
</dbReference>
<dbReference type="CDD" id="cd04645">
    <property type="entry name" value="LbH_gamma_CA_like"/>
    <property type="match status" value="1"/>
</dbReference>
<reference evidence="1 2" key="1">
    <citation type="submission" date="2018-10" db="EMBL/GenBank/DDBJ databases">
        <title>Genomic Encyclopedia of Type Strains, Phase IV (KMG-IV): sequencing the most valuable type-strain genomes for metagenomic binning, comparative biology and taxonomic classification.</title>
        <authorList>
            <person name="Goeker M."/>
        </authorList>
    </citation>
    <scope>NUCLEOTIDE SEQUENCE [LARGE SCALE GENOMIC DNA]</scope>
    <source>
        <strain evidence="1 2">DSM 25080</strain>
    </source>
</reference>
<dbReference type="EMBL" id="REFJ01000002">
    <property type="protein sequence ID" value="RMA81422.1"/>
    <property type="molecule type" value="Genomic_DNA"/>
</dbReference>
<dbReference type="Proteomes" id="UP000267187">
    <property type="component" value="Unassembled WGS sequence"/>
</dbReference>
<accession>A0A3M0AQZ4</accession>
<dbReference type="AlphaFoldDB" id="A0A3M0AQZ4"/>
<dbReference type="PANTHER" id="PTHR13061:SF29">
    <property type="entry name" value="GAMMA CARBONIC ANHYDRASE-LIKE 1, MITOCHONDRIAL-RELATED"/>
    <property type="match status" value="1"/>
</dbReference>
<dbReference type="InterPro" id="IPR011004">
    <property type="entry name" value="Trimer_LpxA-like_sf"/>
</dbReference>